<dbReference type="GO" id="GO:0044780">
    <property type="term" value="P:bacterial-type flagellum assembly"/>
    <property type="evidence" value="ECO:0007669"/>
    <property type="project" value="InterPro"/>
</dbReference>
<keyword evidence="7" id="KW-0966">Cell projection</keyword>
<evidence type="ECO:0000256" key="3">
    <source>
        <dbReference type="ARBA" id="ARBA00022490"/>
    </source>
</evidence>
<name>A0A927C264_9GAMM</name>
<keyword evidence="8" id="KW-1185">Reference proteome</keyword>
<keyword evidence="5" id="KW-0143">Chaperone</keyword>
<gene>
    <name evidence="7" type="primary">fliS</name>
    <name evidence="7" type="ORF">IB286_05330</name>
</gene>
<dbReference type="RefSeq" id="WP_190763243.1">
    <property type="nucleotide sequence ID" value="NZ_JACXLD010000002.1"/>
</dbReference>
<dbReference type="Proteomes" id="UP000610558">
    <property type="component" value="Unassembled WGS sequence"/>
</dbReference>
<evidence type="ECO:0000256" key="2">
    <source>
        <dbReference type="ARBA" id="ARBA00008787"/>
    </source>
</evidence>
<organism evidence="7 8">
    <name type="scientific">Spongiibacter pelagi</name>
    <dbReference type="NCBI Taxonomy" id="2760804"/>
    <lineage>
        <taxon>Bacteria</taxon>
        <taxon>Pseudomonadati</taxon>
        <taxon>Pseudomonadota</taxon>
        <taxon>Gammaproteobacteria</taxon>
        <taxon>Cellvibrionales</taxon>
        <taxon>Spongiibacteraceae</taxon>
        <taxon>Spongiibacter</taxon>
    </lineage>
</organism>
<keyword evidence="7" id="KW-0282">Flagellum</keyword>
<dbReference type="GO" id="GO:0071973">
    <property type="term" value="P:bacterial-type flagellum-dependent cell motility"/>
    <property type="evidence" value="ECO:0007669"/>
    <property type="project" value="TreeGrafter"/>
</dbReference>
<dbReference type="NCBIfam" id="TIGR00208">
    <property type="entry name" value="fliS"/>
    <property type="match status" value="1"/>
</dbReference>
<evidence type="ECO:0000256" key="1">
    <source>
        <dbReference type="ARBA" id="ARBA00004514"/>
    </source>
</evidence>
<dbReference type="GO" id="GO:0005829">
    <property type="term" value="C:cytosol"/>
    <property type="evidence" value="ECO:0007669"/>
    <property type="project" value="UniProtKB-SubCell"/>
</dbReference>
<comment type="similarity">
    <text evidence="2 6">Belongs to the FliS family.</text>
</comment>
<dbReference type="SUPFAM" id="SSF101116">
    <property type="entry name" value="Flagellar export chaperone FliS"/>
    <property type="match status" value="1"/>
</dbReference>
<dbReference type="Pfam" id="PF02561">
    <property type="entry name" value="FliS"/>
    <property type="match status" value="1"/>
</dbReference>
<sequence length="147" mass="16272">MSYSAGRATQAYANMGVQSKLAAASPYRLIQMLMDGALDRMAIAKGQIVRKEIANKTQSITRAIGIIDGLRMSLDHSVNPDLSNNLENLYDYMNRRLLLANINNDCEIIDEVIGLLRELKEAWDAIPPQMDQGMSESAQQRMAVANA</sequence>
<evidence type="ECO:0000313" key="8">
    <source>
        <dbReference type="Proteomes" id="UP000610558"/>
    </source>
</evidence>
<keyword evidence="3 6" id="KW-0963">Cytoplasm</keyword>
<evidence type="ECO:0000256" key="4">
    <source>
        <dbReference type="ARBA" id="ARBA00022795"/>
    </source>
</evidence>
<keyword evidence="7" id="KW-0969">Cilium</keyword>
<keyword evidence="4 6" id="KW-1005">Bacterial flagellum biogenesis</keyword>
<dbReference type="AlphaFoldDB" id="A0A927C264"/>
<dbReference type="PANTHER" id="PTHR34773">
    <property type="entry name" value="FLAGELLAR SECRETION CHAPERONE FLIS"/>
    <property type="match status" value="1"/>
</dbReference>
<evidence type="ECO:0000256" key="5">
    <source>
        <dbReference type="ARBA" id="ARBA00023186"/>
    </source>
</evidence>
<dbReference type="PIRSF" id="PIRSF039090">
    <property type="entry name" value="Flis"/>
    <property type="match status" value="1"/>
</dbReference>
<evidence type="ECO:0000256" key="6">
    <source>
        <dbReference type="PIRNR" id="PIRNR039090"/>
    </source>
</evidence>
<reference evidence="7" key="1">
    <citation type="submission" date="2020-09" db="EMBL/GenBank/DDBJ databases">
        <authorList>
            <person name="Yoon J.-W."/>
        </authorList>
    </citation>
    <scope>NUCLEOTIDE SEQUENCE</scope>
    <source>
        <strain evidence="7">KMU-158</strain>
    </source>
</reference>
<protein>
    <recommendedName>
        <fullName evidence="6">Flagellar secretion chaperone FliS</fullName>
    </recommendedName>
</protein>
<comment type="caution">
    <text evidence="7">The sequence shown here is derived from an EMBL/GenBank/DDBJ whole genome shotgun (WGS) entry which is preliminary data.</text>
</comment>
<comment type="subcellular location">
    <subcellularLocation>
        <location evidence="1 6">Cytoplasm</location>
        <location evidence="1 6">Cytosol</location>
    </subcellularLocation>
</comment>
<dbReference type="EMBL" id="JACXLD010000002">
    <property type="protein sequence ID" value="MBD2858426.1"/>
    <property type="molecule type" value="Genomic_DNA"/>
</dbReference>
<accession>A0A927C264</accession>
<evidence type="ECO:0000313" key="7">
    <source>
        <dbReference type="EMBL" id="MBD2858426.1"/>
    </source>
</evidence>
<dbReference type="InterPro" id="IPR036584">
    <property type="entry name" value="FliS_sf"/>
</dbReference>
<dbReference type="CDD" id="cd16098">
    <property type="entry name" value="FliS"/>
    <property type="match status" value="1"/>
</dbReference>
<proteinExistence type="inferred from homology"/>
<dbReference type="InterPro" id="IPR003713">
    <property type="entry name" value="FliS"/>
</dbReference>
<dbReference type="Gene3D" id="1.20.120.340">
    <property type="entry name" value="Flagellar protein FliS"/>
    <property type="match status" value="1"/>
</dbReference>
<dbReference type="PANTHER" id="PTHR34773:SF1">
    <property type="entry name" value="FLAGELLAR SECRETION CHAPERONE FLIS"/>
    <property type="match status" value="1"/>
</dbReference>